<sequence>MSLGPGGDANEVSRMRAGPMQPVGAKERIEGSVLMSMLEQRQSVLPDGSPFDKVAGPVLAANSRAAESELRAARLRSEAMDKNWLPTIGPKISLSSLSEVVAGLVIDAVLFDNGKKKAEREFARADVEVAAVTLAMDTNDRVHTALTLYLRGQEAAEKAQMYDAALKDLKHFEWVMDQRVKGGISDLSDLSVIRQKLGKMTSERNASVEAANAAKAELNAMSVKKLDAVSGLSEVRVGRGDAQPLTVMLAEAEKERAVAGAKIDRAGFLPGLSASASVTQSGSSGSLDLAPENGIGFGTGASLKAIKAAEEAAGRRVSQATEDANRRLAKQEARQAALGRQIGEAGALAQSAKGNLDLFQKQYDAGQRQVMDVVGVYETWVDQEGTRIALKYEMAGARLEIARELGLLASGSDI</sequence>
<dbReference type="Proteomes" id="UP001227162">
    <property type="component" value="Unassembled WGS sequence"/>
</dbReference>
<protein>
    <submittedName>
        <fullName evidence="1">TolC family protein</fullName>
    </submittedName>
</protein>
<dbReference type="GO" id="GO:0015562">
    <property type="term" value="F:efflux transmembrane transporter activity"/>
    <property type="evidence" value="ECO:0007669"/>
    <property type="project" value="InterPro"/>
</dbReference>
<dbReference type="SUPFAM" id="SSF56954">
    <property type="entry name" value="Outer membrane efflux proteins (OEP)"/>
    <property type="match status" value="1"/>
</dbReference>
<gene>
    <name evidence="1" type="ORF">NOI20_11820</name>
</gene>
<comment type="caution">
    <text evidence="1">The sequence shown here is derived from an EMBL/GenBank/DDBJ whole genome shotgun (WGS) entry which is preliminary data.</text>
</comment>
<evidence type="ECO:0000313" key="1">
    <source>
        <dbReference type="EMBL" id="MDQ2094801.1"/>
    </source>
</evidence>
<dbReference type="AlphaFoldDB" id="A0AAJ1U7A2"/>
<name>A0AAJ1U7A2_9RHOB</name>
<keyword evidence="2" id="KW-1185">Reference proteome</keyword>
<proteinExistence type="predicted"/>
<evidence type="ECO:0000313" key="2">
    <source>
        <dbReference type="Proteomes" id="UP001227162"/>
    </source>
</evidence>
<accession>A0AAJ1U7A2</accession>
<dbReference type="Gene3D" id="1.20.1600.10">
    <property type="entry name" value="Outer membrane efflux proteins (OEP)"/>
    <property type="match status" value="1"/>
</dbReference>
<reference evidence="1" key="2">
    <citation type="submission" date="2023-04" db="EMBL/GenBank/DDBJ databases">
        <title>'Rhodoalgimonas zhirmunskyi' gen. nov., isolated from a red alga.</title>
        <authorList>
            <person name="Nedashkovskaya O.I."/>
            <person name="Otstavnykh N.Y."/>
            <person name="Bystritskaya E.P."/>
            <person name="Balabanova L.A."/>
            <person name="Isaeva M.P."/>
        </authorList>
    </citation>
    <scope>NUCLEOTIDE SEQUENCE</scope>
    <source>
        <strain evidence="1">10Alg 79</strain>
    </source>
</reference>
<dbReference type="EMBL" id="JANFFA010000003">
    <property type="protein sequence ID" value="MDQ2094801.1"/>
    <property type="molecule type" value="Genomic_DNA"/>
</dbReference>
<reference evidence="1" key="1">
    <citation type="submission" date="2022-07" db="EMBL/GenBank/DDBJ databases">
        <authorList>
            <person name="Otstavnykh N."/>
            <person name="Isaeva M."/>
            <person name="Bystritskaya E."/>
        </authorList>
    </citation>
    <scope>NUCLEOTIDE SEQUENCE</scope>
    <source>
        <strain evidence="1">10Alg 79</strain>
    </source>
</reference>
<organism evidence="1 2">
    <name type="scientific">Rhodalgimonas zhirmunskyi</name>
    <dbReference type="NCBI Taxonomy" id="2964767"/>
    <lineage>
        <taxon>Bacteria</taxon>
        <taxon>Pseudomonadati</taxon>
        <taxon>Pseudomonadota</taxon>
        <taxon>Alphaproteobacteria</taxon>
        <taxon>Rhodobacterales</taxon>
        <taxon>Roseobacteraceae</taxon>
        <taxon>Rhodalgimonas</taxon>
    </lineage>
</organism>